<sequence length="265" mass="29262">MKDLSSLFSSDPRSQNILAGLVTVVYVKVVVGLCDYAVSHGILAPRISRKCIHIAAGAWIIWWPFFHPDHWTWRLNVLVPAVYTIQLFVKGFIIQNPNDTDVQTMTRTGNPKELLNGPILFTVIMTLVGLLQFRQKMGVVIMTCLGFGDGIAPLMGYYCPFGSYPTWPFGANDRKTLSGSMGFVVASVAGYFLTKFVIAQDEGTMAKQHDDDDKEWEMILQIATVAAITEGLCGQFDNPTIALSALLTYQLLDNTKPTSIHPIGV</sequence>
<gene>
    <name evidence="2" type="ORF">IV203_008664</name>
</gene>
<evidence type="ECO:0000256" key="1">
    <source>
        <dbReference type="SAM" id="Phobius"/>
    </source>
</evidence>
<evidence type="ECO:0000313" key="2">
    <source>
        <dbReference type="EMBL" id="KAG7352616.1"/>
    </source>
</evidence>
<organism evidence="2 3">
    <name type="scientific">Nitzschia inconspicua</name>
    <dbReference type="NCBI Taxonomy" id="303405"/>
    <lineage>
        <taxon>Eukaryota</taxon>
        <taxon>Sar</taxon>
        <taxon>Stramenopiles</taxon>
        <taxon>Ochrophyta</taxon>
        <taxon>Bacillariophyta</taxon>
        <taxon>Bacillariophyceae</taxon>
        <taxon>Bacillariophycidae</taxon>
        <taxon>Bacillariales</taxon>
        <taxon>Bacillariaceae</taxon>
        <taxon>Nitzschia</taxon>
    </lineage>
</organism>
<feature type="transmembrane region" description="Helical" evidence="1">
    <location>
        <begin position="50"/>
        <end position="66"/>
    </location>
</feature>
<proteinExistence type="predicted"/>
<dbReference type="PANTHER" id="PTHR31303:SF1">
    <property type="entry name" value="CTP-DEPENDENT DIACYLGLYCEROL KINASE 1"/>
    <property type="match status" value="1"/>
</dbReference>
<keyword evidence="1" id="KW-1133">Transmembrane helix</keyword>
<accession>A0A9K3PMX0</accession>
<feature type="transmembrane region" description="Helical" evidence="1">
    <location>
        <begin position="138"/>
        <end position="158"/>
    </location>
</feature>
<protein>
    <submittedName>
        <fullName evidence="2">WD40-repeat-containing domain protein</fullName>
    </submittedName>
</protein>
<dbReference type="InterPro" id="IPR037997">
    <property type="entry name" value="Dgk1-like"/>
</dbReference>
<keyword evidence="1" id="KW-0812">Transmembrane</keyword>
<keyword evidence="1" id="KW-0472">Membrane</keyword>
<dbReference type="AlphaFoldDB" id="A0A9K3PMX0"/>
<dbReference type="Proteomes" id="UP000693970">
    <property type="component" value="Unassembled WGS sequence"/>
</dbReference>
<name>A0A9K3PMX0_9STRA</name>
<feature type="transmembrane region" description="Helical" evidence="1">
    <location>
        <begin position="178"/>
        <end position="198"/>
    </location>
</feature>
<dbReference type="GO" id="GO:0004143">
    <property type="term" value="F:ATP-dependent diacylglycerol kinase activity"/>
    <property type="evidence" value="ECO:0007669"/>
    <property type="project" value="InterPro"/>
</dbReference>
<feature type="transmembrane region" description="Helical" evidence="1">
    <location>
        <begin position="17"/>
        <end position="38"/>
    </location>
</feature>
<feature type="transmembrane region" description="Helical" evidence="1">
    <location>
        <begin position="114"/>
        <end position="131"/>
    </location>
</feature>
<dbReference type="EMBL" id="JAGRRH010000017">
    <property type="protein sequence ID" value="KAG7352616.1"/>
    <property type="molecule type" value="Genomic_DNA"/>
</dbReference>
<reference evidence="2" key="1">
    <citation type="journal article" date="2021" name="Sci. Rep.">
        <title>Diploid genomic architecture of Nitzschia inconspicua, an elite biomass production diatom.</title>
        <authorList>
            <person name="Oliver A."/>
            <person name="Podell S."/>
            <person name="Pinowska A."/>
            <person name="Traller J.C."/>
            <person name="Smith S.R."/>
            <person name="McClure R."/>
            <person name="Beliaev A."/>
            <person name="Bohutskyi P."/>
            <person name="Hill E.A."/>
            <person name="Rabines A."/>
            <person name="Zheng H."/>
            <person name="Allen L.Z."/>
            <person name="Kuo A."/>
            <person name="Grigoriev I.V."/>
            <person name="Allen A.E."/>
            <person name="Hazlebeck D."/>
            <person name="Allen E.E."/>
        </authorList>
    </citation>
    <scope>NUCLEOTIDE SEQUENCE</scope>
    <source>
        <strain evidence="2">Hildebrandi</strain>
    </source>
</reference>
<comment type="caution">
    <text evidence="2">The sequence shown here is derived from an EMBL/GenBank/DDBJ whole genome shotgun (WGS) entry which is preliminary data.</text>
</comment>
<keyword evidence="3" id="KW-1185">Reference proteome</keyword>
<dbReference type="OrthoDB" id="5673at2759"/>
<dbReference type="PANTHER" id="PTHR31303">
    <property type="entry name" value="CTP-DEPENDENT DIACYLGLYCEROL KINASE 1"/>
    <property type="match status" value="1"/>
</dbReference>
<evidence type="ECO:0000313" key="3">
    <source>
        <dbReference type="Proteomes" id="UP000693970"/>
    </source>
</evidence>
<reference evidence="2" key="2">
    <citation type="submission" date="2021-04" db="EMBL/GenBank/DDBJ databases">
        <authorList>
            <person name="Podell S."/>
        </authorList>
    </citation>
    <scope>NUCLEOTIDE SEQUENCE</scope>
    <source>
        <strain evidence="2">Hildebrandi</strain>
    </source>
</reference>